<feature type="transmembrane region" description="Helical" evidence="7">
    <location>
        <begin position="99"/>
        <end position="122"/>
    </location>
</feature>
<dbReference type="PANTHER" id="PTHR43227">
    <property type="entry name" value="BLL4140 PROTEIN"/>
    <property type="match status" value="1"/>
</dbReference>
<evidence type="ECO:0000256" key="4">
    <source>
        <dbReference type="ARBA" id="ARBA00022692"/>
    </source>
</evidence>
<feature type="transmembrane region" description="Helical" evidence="7">
    <location>
        <begin position="33"/>
        <end position="56"/>
    </location>
</feature>
<keyword evidence="5 7" id="KW-1133">Transmembrane helix</keyword>
<comment type="similarity">
    <text evidence="7">Belongs to the binding-protein-dependent transport system permease family.</text>
</comment>
<dbReference type="Pfam" id="PF00528">
    <property type="entry name" value="BPD_transp_1"/>
    <property type="match status" value="1"/>
</dbReference>
<dbReference type="Proteomes" id="UP000746584">
    <property type="component" value="Unassembled WGS sequence"/>
</dbReference>
<evidence type="ECO:0000256" key="1">
    <source>
        <dbReference type="ARBA" id="ARBA00004651"/>
    </source>
</evidence>
<reference evidence="10" key="2">
    <citation type="submission" date="2020-09" db="EMBL/GenBank/DDBJ databases">
        <authorList>
            <person name="Sun Q."/>
            <person name="Ohkuma M."/>
        </authorList>
    </citation>
    <scope>NUCLEOTIDE SEQUENCE</scope>
    <source>
        <strain evidence="10">JCM 1480</strain>
    </source>
</reference>
<keyword evidence="2 7" id="KW-0813">Transport</keyword>
<dbReference type="InterPro" id="IPR035906">
    <property type="entry name" value="MetI-like_sf"/>
</dbReference>
<keyword evidence="6 7" id="KW-0472">Membrane</keyword>
<dbReference type="CDD" id="cd06261">
    <property type="entry name" value="TM_PBP2"/>
    <property type="match status" value="1"/>
</dbReference>
<feature type="transmembrane region" description="Helical" evidence="7">
    <location>
        <begin position="290"/>
        <end position="311"/>
    </location>
</feature>
<evidence type="ECO:0000256" key="8">
    <source>
        <dbReference type="SAM" id="MobiDB-lite"/>
    </source>
</evidence>
<sequence>MTATQDRATAASQPRTGFRTSTKATAAQKRAPWILLGPFLALFVLTFIIPIISALFQSFTTVDRKGLFGEDGVVGRFAGFDNYAIALQDSGFVASIGRMLLFGIVQVPVMIVLCTILALLLESASARWPAFFRAVYFMPYGVPGVIATILWSFLYVPGLSPIVALLQSIGLQPDFLGANSVLWSIANIVTWTYTGYNMLIIVAQLKSIPGEVYEAAKMDGANAFQVAWRIQIPLIAPALVLTTVFSIIGTLQLFAEPQILSTVAPAIDTEYTPNYAAYTNAFAFNEYGVASAQAVIIALAAFVLSFAFLALTNRPPKSERDQKKRAKRDGLEARRALQTRDTSATGSRPATGVANRSTTTGAAPRLSPSPRPEHRSASSAVPRNRATGAQTDQKGAEA</sequence>
<evidence type="ECO:0000313" key="10">
    <source>
        <dbReference type="EMBL" id="GGL02430.1"/>
    </source>
</evidence>
<dbReference type="SUPFAM" id="SSF161098">
    <property type="entry name" value="MetI-like"/>
    <property type="match status" value="1"/>
</dbReference>
<evidence type="ECO:0000256" key="6">
    <source>
        <dbReference type="ARBA" id="ARBA00023136"/>
    </source>
</evidence>
<feature type="transmembrane region" description="Helical" evidence="7">
    <location>
        <begin position="176"/>
        <end position="196"/>
    </location>
</feature>
<keyword evidence="13" id="KW-1185">Reference proteome</keyword>
<keyword evidence="11" id="KW-0762">Sugar transport</keyword>
<evidence type="ECO:0000313" key="11">
    <source>
        <dbReference type="EMBL" id="MBM7803801.1"/>
    </source>
</evidence>
<keyword evidence="3" id="KW-1003">Cell membrane</keyword>
<proteinExistence type="inferred from homology"/>
<dbReference type="Gene3D" id="1.10.3720.10">
    <property type="entry name" value="MetI-like"/>
    <property type="match status" value="1"/>
</dbReference>
<feature type="transmembrane region" description="Helical" evidence="7">
    <location>
        <begin position="234"/>
        <end position="255"/>
    </location>
</feature>
<feature type="region of interest" description="Disordered" evidence="8">
    <location>
        <begin position="316"/>
        <end position="398"/>
    </location>
</feature>
<evidence type="ECO:0000256" key="7">
    <source>
        <dbReference type="RuleBase" id="RU363032"/>
    </source>
</evidence>
<dbReference type="InterPro" id="IPR050809">
    <property type="entry name" value="UgpAE/MalFG_permease"/>
</dbReference>
<accession>A0A8H9GBB3</accession>
<dbReference type="EMBL" id="JAFBCG010000001">
    <property type="protein sequence ID" value="MBM7803801.1"/>
    <property type="molecule type" value="Genomic_DNA"/>
</dbReference>
<feature type="compositionally biased region" description="Polar residues" evidence="8">
    <location>
        <begin position="377"/>
        <end position="398"/>
    </location>
</feature>
<evidence type="ECO:0000256" key="5">
    <source>
        <dbReference type="ARBA" id="ARBA00022989"/>
    </source>
</evidence>
<reference evidence="10" key="1">
    <citation type="journal article" date="2014" name="Int. J. Syst. Evol. Microbiol.">
        <title>Complete genome sequence of Corynebacterium casei LMG S-19264T (=DSM 44701T), isolated from a smear-ripened cheese.</title>
        <authorList>
            <consortium name="US DOE Joint Genome Institute (JGI-PGF)"/>
            <person name="Walter F."/>
            <person name="Albersmeier A."/>
            <person name="Kalinowski J."/>
            <person name="Ruckert C."/>
        </authorList>
    </citation>
    <scope>NUCLEOTIDE SEQUENCE</scope>
    <source>
        <strain evidence="10">JCM 1480</strain>
    </source>
</reference>
<evidence type="ECO:0000259" key="9">
    <source>
        <dbReference type="PROSITE" id="PS50928"/>
    </source>
</evidence>
<name>A0A8H9GBB3_9MICO</name>
<reference evidence="11 13" key="3">
    <citation type="submission" date="2021-01" db="EMBL/GenBank/DDBJ databases">
        <title>Sequencing the genomes of 1000 actinobacteria strains.</title>
        <authorList>
            <person name="Klenk H.-P."/>
        </authorList>
    </citation>
    <scope>NUCLEOTIDE SEQUENCE [LARGE SCALE GENOMIC DNA]</scope>
    <source>
        <strain evidence="11 13">DSM 20542</strain>
    </source>
</reference>
<dbReference type="GO" id="GO:0055085">
    <property type="term" value="P:transmembrane transport"/>
    <property type="evidence" value="ECO:0007669"/>
    <property type="project" value="InterPro"/>
</dbReference>
<dbReference type="PROSITE" id="PS50928">
    <property type="entry name" value="ABC_TM1"/>
    <property type="match status" value="1"/>
</dbReference>
<dbReference type="EMBL" id="BMOI01000008">
    <property type="protein sequence ID" value="GGL02430.1"/>
    <property type="molecule type" value="Genomic_DNA"/>
</dbReference>
<comment type="subcellular location">
    <subcellularLocation>
        <location evidence="1 7">Cell membrane</location>
        <topology evidence="1 7">Multi-pass membrane protein</topology>
    </subcellularLocation>
</comment>
<evidence type="ECO:0000256" key="2">
    <source>
        <dbReference type="ARBA" id="ARBA00022448"/>
    </source>
</evidence>
<evidence type="ECO:0000313" key="12">
    <source>
        <dbReference type="Proteomes" id="UP000648535"/>
    </source>
</evidence>
<dbReference type="Proteomes" id="UP000648535">
    <property type="component" value="Unassembled WGS sequence"/>
</dbReference>
<gene>
    <name evidence="10" type="ORF">GCM10009769_20650</name>
    <name evidence="11" type="ORF">JOE58_003052</name>
</gene>
<comment type="caution">
    <text evidence="10">The sequence shown here is derived from an EMBL/GenBank/DDBJ whole genome shotgun (WGS) entry which is preliminary data.</text>
</comment>
<dbReference type="AlphaFoldDB" id="A0A8H9GBB3"/>
<dbReference type="InterPro" id="IPR000515">
    <property type="entry name" value="MetI-like"/>
</dbReference>
<keyword evidence="4 7" id="KW-0812">Transmembrane</keyword>
<feature type="domain" description="ABC transmembrane type-1" evidence="9">
    <location>
        <begin position="96"/>
        <end position="308"/>
    </location>
</feature>
<evidence type="ECO:0000256" key="3">
    <source>
        <dbReference type="ARBA" id="ARBA00022475"/>
    </source>
</evidence>
<feature type="transmembrane region" description="Helical" evidence="7">
    <location>
        <begin position="134"/>
        <end position="156"/>
    </location>
</feature>
<dbReference type="GO" id="GO:0005886">
    <property type="term" value="C:plasma membrane"/>
    <property type="evidence" value="ECO:0007669"/>
    <property type="project" value="UniProtKB-SubCell"/>
</dbReference>
<feature type="region of interest" description="Disordered" evidence="8">
    <location>
        <begin position="1"/>
        <end position="23"/>
    </location>
</feature>
<feature type="compositionally biased region" description="Polar residues" evidence="8">
    <location>
        <begin position="339"/>
        <end position="361"/>
    </location>
</feature>
<evidence type="ECO:0000313" key="13">
    <source>
        <dbReference type="Proteomes" id="UP000746584"/>
    </source>
</evidence>
<protein>
    <submittedName>
        <fullName evidence="11">Multiple sugar transport system permease protein</fullName>
    </submittedName>
</protein>
<feature type="compositionally biased region" description="Basic and acidic residues" evidence="8">
    <location>
        <begin position="316"/>
        <end position="335"/>
    </location>
</feature>
<organism evidence="10 12">
    <name type="scientific">Curtobacterium luteum</name>
    <dbReference type="NCBI Taxonomy" id="33881"/>
    <lineage>
        <taxon>Bacteria</taxon>
        <taxon>Bacillati</taxon>
        <taxon>Actinomycetota</taxon>
        <taxon>Actinomycetes</taxon>
        <taxon>Micrococcales</taxon>
        <taxon>Microbacteriaceae</taxon>
        <taxon>Curtobacterium</taxon>
    </lineage>
</organism>
<dbReference type="PANTHER" id="PTHR43227:SF8">
    <property type="entry name" value="DIACETYLCHITOBIOSE UPTAKE SYSTEM PERMEASE PROTEIN DASB"/>
    <property type="match status" value="1"/>
</dbReference>